<dbReference type="RefSeq" id="WP_214622332.1">
    <property type="nucleotide sequence ID" value="NZ_JAHGAW010000004.1"/>
</dbReference>
<name>A0A9X1IQE9_9SPHN</name>
<evidence type="ECO:0000313" key="3">
    <source>
        <dbReference type="Proteomes" id="UP001138757"/>
    </source>
</evidence>
<dbReference type="Pfam" id="PF01841">
    <property type="entry name" value="Transglut_core"/>
    <property type="match status" value="1"/>
</dbReference>
<accession>A0A9X1IQE9</accession>
<evidence type="ECO:0000259" key="1">
    <source>
        <dbReference type="SMART" id="SM00460"/>
    </source>
</evidence>
<comment type="caution">
    <text evidence="2">The sequence shown here is derived from an EMBL/GenBank/DDBJ whole genome shotgun (WGS) entry which is preliminary data.</text>
</comment>
<dbReference type="EMBL" id="JAHGAW010000004">
    <property type="protein sequence ID" value="MBT2186571.1"/>
    <property type="molecule type" value="Genomic_DNA"/>
</dbReference>
<dbReference type="PANTHER" id="PTHR33490">
    <property type="entry name" value="BLR5614 PROTEIN-RELATED"/>
    <property type="match status" value="1"/>
</dbReference>
<keyword evidence="3" id="KW-1185">Reference proteome</keyword>
<evidence type="ECO:0000313" key="2">
    <source>
        <dbReference type="EMBL" id="MBT2186571.1"/>
    </source>
</evidence>
<proteinExistence type="predicted"/>
<reference evidence="2" key="1">
    <citation type="submission" date="2021-05" db="EMBL/GenBank/DDBJ databases">
        <title>Genome of Sphingobium sp. strain.</title>
        <authorList>
            <person name="Fan R."/>
        </authorList>
    </citation>
    <scope>NUCLEOTIDE SEQUENCE</scope>
    <source>
        <strain evidence="2">H33</strain>
    </source>
</reference>
<dbReference type="SUPFAM" id="SSF54001">
    <property type="entry name" value="Cysteine proteinases"/>
    <property type="match status" value="1"/>
</dbReference>
<dbReference type="SMART" id="SM00460">
    <property type="entry name" value="TGc"/>
    <property type="match status" value="1"/>
</dbReference>
<feature type="domain" description="Transglutaminase-like" evidence="1">
    <location>
        <begin position="158"/>
        <end position="218"/>
    </location>
</feature>
<dbReference type="InterPro" id="IPR038765">
    <property type="entry name" value="Papain-like_cys_pep_sf"/>
</dbReference>
<sequence>MKLHIHAALDYDLPEPTDLLLQMEAAHLPEQSVSNARLDLSPCEHFARVVAHDGIGERIFIRAAGQFTADYHATVDIRRTIADVSRLRKMPPHQLPGETVQYLLDSHYCPATQFRSFVEEEFGELQGGARIAAMRDFIQERFHYLPGSSDASTTALETFVRRQGVCRDFAHMLVTLARASTIPARFASVYAIGVDPPDFHAVAEIFLGGAWHLIDATGMAKEGKMAKIGVGRDAADVAFLTSFGAVTMNGQSVEVTQV</sequence>
<protein>
    <submittedName>
        <fullName evidence="2">Transglutaminase family protein</fullName>
    </submittedName>
</protein>
<dbReference type="PANTHER" id="PTHR33490:SF12">
    <property type="entry name" value="BLL5557 PROTEIN"/>
    <property type="match status" value="1"/>
</dbReference>
<dbReference type="Gene3D" id="2.60.40.2250">
    <property type="match status" value="1"/>
</dbReference>
<dbReference type="Proteomes" id="UP001138757">
    <property type="component" value="Unassembled WGS sequence"/>
</dbReference>
<organism evidence="2 3">
    <name type="scientific">Sphingobium nicotianae</name>
    <dbReference type="NCBI Taxonomy" id="2782607"/>
    <lineage>
        <taxon>Bacteria</taxon>
        <taxon>Pseudomonadati</taxon>
        <taxon>Pseudomonadota</taxon>
        <taxon>Alphaproteobacteria</taxon>
        <taxon>Sphingomonadales</taxon>
        <taxon>Sphingomonadaceae</taxon>
        <taxon>Sphingobium</taxon>
    </lineage>
</organism>
<gene>
    <name evidence="2" type="ORF">KK488_06370</name>
</gene>
<dbReference type="Gene3D" id="3.10.620.30">
    <property type="match status" value="1"/>
</dbReference>
<dbReference type="InterPro" id="IPR002931">
    <property type="entry name" value="Transglutaminase-like"/>
</dbReference>
<dbReference type="AlphaFoldDB" id="A0A9X1IQE9"/>